<dbReference type="NCBIfam" id="TIGR01409">
    <property type="entry name" value="TAT_signal_seq"/>
    <property type="match status" value="1"/>
</dbReference>
<dbReference type="InterPro" id="IPR006311">
    <property type="entry name" value="TAT_signal"/>
</dbReference>
<dbReference type="InterPro" id="IPR050682">
    <property type="entry name" value="ModA/WtpA"/>
</dbReference>
<dbReference type="PROSITE" id="PS51318">
    <property type="entry name" value="TAT"/>
    <property type="match status" value="1"/>
</dbReference>
<keyword evidence="4" id="KW-1185">Reference proteome</keyword>
<accession>V4HH69</accession>
<comment type="caution">
    <text evidence="3">The sequence shown here is derived from an EMBL/GenBank/DDBJ whole genome shotgun (WGS) entry which is preliminary data.</text>
</comment>
<dbReference type="AlphaFoldDB" id="V4HH69"/>
<dbReference type="PATRIC" id="fig|1324957.4.peg.219"/>
<dbReference type="eggNOG" id="arCOG00219">
    <property type="taxonomic scope" value="Archaea"/>
</dbReference>
<evidence type="ECO:0000256" key="1">
    <source>
        <dbReference type="ARBA" id="ARBA00009438"/>
    </source>
</evidence>
<comment type="similarity">
    <text evidence="1">Belongs to the bacterial solute-binding protein 1 family. WtpA subfamily.</text>
</comment>
<feature type="compositionally biased region" description="Low complexity" evidence="2">
    <location>
        <begin position="352"/>
        <end position="369"/>
    </location>
</feature>
<dbReference type="GO" id="GO:0030973">
    <property type="term" value="F:molybdate ion binding"/>
    <property type="evidence" value="ECO:0007669"/>
    <property type="project" value="TreeGrafter"/>
</dbReference>
<dbReference type="Gene3D" id="3.40.190.10">
    <property type="entry name" value="Periplasmic binding protein-like II"/>
    <property type="match status" value="2"/>
</dbReference>
<feature type="region of interest" description="Disordered" evidence="2">
    <location>
        <begin position="333"/>
        <end position="369"/>
    </location>
</feature>
<dbReference type="EMBL" id="ASGZ01000002">
    <property type="protein sequence ID" value="ESP90105.1"/>
    <property type="molecule type" value="Genomic_DNA"/>
</dbReference>
<reference evidence="3 4" key="1">
    <citation type="journal article" date="2013" name="Genome Announc.">
        <title>Draft Genome Sequence of 'Candidatus Halobonum tyrrellensis' Strain G22, Isolated from the Hypersaline Waters of Lake Tyrrell, Australia.</title>
        <authorList>
            <person name="Ugalde J.A."/>
            <person name="Narasingarao P."/>
            <person name="Kuo S."/>
            <person name="Podell S."/>
            <person name="Allen E.E."/>
        </authorList>
    </citation>
    <scope>NUCLEOTIDE SEQUENCE [LARGE SCALE GENOMIC DNA]</scope>
    <source>
        <strain evidence="3 4">G22</strain>
    </source>
</reference>
<dbReference type="CDD" id="cd13540">
    <property type="entry name" value="PBP2_ModA_WtpA"/>
    <property type="match status" value="1"/>
</dbReference>
<gene>
    <name evidence="3" type="ORF">K933_01052</name>
</gene>
<dbReference type="STRING" id="1324957.K933_01052"/>
<protein>
    <submittedName>
        <fullName evidence="3">ABC-type transport system periplasmic substrate-binding protein</fullName>
    </submittedName>
</protein>
<evidence type="ECO:0000256" key="2">
    <source>
        <dbReference type="SAM" id="MobiDB-lite"/>
    </source>
</evidence>
<dbReference type="PANTHER" id="PTHR30632:SF16">
    <property type="entry name" value="MOLYBDATE_TUNGSTATE-BINDING PROTEIN WTPA"/>
    <property type="match status" value="1"/>
</dbReference>
<name>V4HH69_9EURY</name>
<evidence type="ECO:0000313" key="3">
    <source>
        <dbReference type="EMBL" id="ESP90105.1"/>
    </source>
</evidence>
<dbReference type="GO" id="GO:0015689">
    <property type="term" value="P:molybdate ion transport"/>
    <property type="evidence" value="ECO:0007669"/>
    <property type="project" value="TreeGrafter"/>
</dbReference>
<dbReference type="Pfam" id="PF13531">
    <property type="entry name" value="SBP_bac_11"/>
    <property type="match status" value="1"/>
</dbReference>
<feature type="compositionally biased region" description="Polar residues" evidence="2">
    <location>
        <begin position="341"/>
        <end position="350"/>
    </location>
</feature>
<feature type="region of interest" description="Disordered" evidence="2">
    <location>
        <begin position="34"/>
        <end position="64"/>
    </location>
</feature>
<proteinExistence type="inferred from homology"/>
<dbReference type="SUPFAM" id="SSF53850">
    <property type="entry name" value="Periplasmic binding protein-like II"/>
    <property type="match status" value="1"/>
</dbReference>
<dbReference type="PANTHER" id="PTHR30632">
    <property type="entry name" value="MOLYBDATE-BINDING PERIPLASMIC PROTEIN"/>
    <property type="match status" value="1"/>
</dbReference>
<dbReference type="PROSITE" id="PS51257">
    <property type="entry name" value="PROKAR_LIPOPROTEIN"/>
    <property type="match status" value="1"/>
</dbReference>
<evidence type="ECO:0000313" key="4">
    <source>
        <dbReference type="Proteomes" id="UP000017840"/>
    </source>
</evidence>
<sequence>MATQRRGSAGPSRRGFLRAVGAAGVAGVAGCSGGAASGDGGRVSESGTATDGARTGVATTDRGGSAPVSVLAAGSLQNALTNGLVPAVDAPVRVETHGSATVARMVQEGQRDPDIVAVADTSLFEGPLSPPWYSVFTSNSVVVAYNPDTEGGRRLAEADRWYEPLVEGAVGLGRTDPDQDPLGYRTLFALDLASRYYDDAPDLREAVLDRDQIYPETALVSQFETGSVDAAVAYRNMAVERGYEYVDLPDRVDLSDPRYADDWYSTVSYTLPSGQTVRGGVISYGATVRHASDAARSVFDALTTGDYLAEHGFLPREAFPAYEGDVPDRVVRVAGGAGADRSSTSRSNGSRPDGSADPPSAVSDAAQSG</sequence>
<dbReference type="Proteomes" id="UP000017840">
    <property type="component" value="Unassembled WGS sequence"/>
</dbReference>
<dbReference type="OrthoDB" id="7820at2157"/>
<dbReference type="InterPro" id="IPR019546">
    <property type="entry name" value="TAT_signal_bac_arc"/>
</dbReference>
<organism evidence="3 4">
    <name type="scientific">Candidatus Halobonum tyrrellensis G22</name>
    <dbReference type="NCBI Taxonomy" id="1324957"/>
    <lineage>
        <taxon>Archaea</taxon>
        <taxon>Methanobacteriati</taxon>
        <taxon>Methanobacteriota</taxon>
        <taxon>Stenosarchaea group</taxon>
        <taxon>Halobacteria</taxon>
        <taxon>Halobacteriales</taxon>
        <taxon>Haloferacaceae</taxon>
        <taxon>Candidatus Halobonum</taxon>
    </lineage>
</organism>
<dbReference type="RefSeq" id="WP_023392809.1">
    <property type="nucleotide sequence ID" value="NZ_ASGZ01000002.1"/>
</dbReference>